<gene>
    <name evidence="1" type="ORF">FA95DRAFT_1607578</name>
</gene>
<reference evidence="1" key="2">
    <citation type="journal article" date="2022" name="New Phytol.">
        <title>Evolutionary transition to the ectomycorrhizal habit in the genomes of a hyperdiverse lineage of mushroom-forming fungi.</title>
        <authorList>
            <person name="Looney B."/>
            <person name="Miyauchi S."/>
            <person name="Morin E."/>
            <person name="Drula E."/>
            <person name="Courty P.E."/>
            <person name="Kohler A."/>
            <person name="Kuo A."/>
            <person name="LaButti K."/>
            <person name="Pangilinan J."/>
            <person name="Lipzen A."/>
            <person name="Riley R."/>
            <person name="Andreopoulos W."/>
            <person name="He G."/>
            <person name="Johnson J."/>
            <person name="Nolan M."/>
            <person name="Tritt A."/>
            <person name="Barry K.W."/>
            <person name="Grigoriev I.V."/>
            <person name="Nagy L.G."/>
            <person name="Hibbett D."/>
            <person name="Henrissat B."/>
            <person name="Matheny P.B."/>
            <person name="Labbe J."/>
            <person name="Martin F.M."/>
        </authorList>
    </citation>
    <scope>NUCLEOTIDE SEQUENCE</scope>
    <source>
        <strain evidence="1">FP105234-sp</strain>
    </source>
</reference>
<reference evidence="1" key="1">
    <citation type="submission" date="2021-02" db="EMBL/GenBank/DDBJ databases">
        <authorList>
            <consortium name="DOE Joint Genome Institute"/>
            <person name="Ahrendt S."/>
            <person name="Looney B.P."/>
            <person name="Miyauchi S."/>
            <person name="Morin E."/>
            <person name="Drula E."/>
            <person name="Courty P.E."/>
            <person name="Chicoki N."/>
            <person name="Fauchery L."/>
            <person name="Kohler A."/>
            <person name="Kuo A."/>
            <person name="Labutti K."/>
            <person name="Pangilinan J."/>
            <person name="Lipzen A."/>
            <person name="Riley R."/>
            <person name="Andreopoulos W."/>
            <person name="He G."/>
            <person name="Johnson J."/>
            <person name="Barry K.W."/>
            <person name="Grigoriev I.V."/>
            <person name="Nagy L."/>
            <person name="Hibbett D."/>
            <person name="Henrissat B."/>
            <person name="Matheny P.B."/>
            <person name="Labbe J."/>
            <person name="Martin F."/>
        </authorList>
    </citation>
    <scope>NUCLEOTIDE SEQUENCE</scope>
    <source>
        <strain evidence="1">FP105234-sp</strain>
    </source>
</reference>
<name>A0ACB8RMY9_9AGAM</name>
<dbReference type="EMBL" id="MU275947">
    <property type="protein sequence ID" value="KAI0045609.1"/>
    <property type="molecule type" value="Genomic_DNA"/>
</dbReference>
<proteinExistence type="predicted"/>
<comment type="caution">
    <text evidence="1">The sequence shown here is derived from an EMBL/GenBank/DDBJ whole genome shotgun (WGS) entry which is preliminary data.</text>
</comment>
<keyword evidence="2" id="KW-1185">Reference proteome</keyword>
<accession>A0ACB8RMY9</accession>
<evidence type="ECO:0000313" key="2">
    <source>
        <dbReference type="Proteomes" id="UP000814033"/>
    </source>
</evidence>
<sequence>MLRADAHVCEAVPVARLPPEILILIFSVLSSIDRPGPTLESSGTKIGLGWLNVTYVCQRWRSIAVNEPTLWASAIALPSVLGDFWATESLSRAQDVPLTVTSCNACYPARSGPHPNAEFIGANLARTCAILDLQTYPHCLRVLCTPAPLLHTLGICIPKTRDPPPLPEGLFGGAAGLPELRHLSVTAYTAFSWTQLLLPQLVSINIKMHERTVPGAVLASLFAALGRMRALERLALQPKVTTKDISQVPITPLPVLRYLTLRTTVQQALLILERLRIPAGIRVRCIVEWGEYELPTLYPAMMTYLAPQAAAISHVDAKLVVVDRKLRRLQRYAEVGAWRNGDTDGVPALVVRFEDLGDVPPLLTSLASAHLEVLAVGGDLSDTTLFEAVKSAPRLRHLTVKGGAVPWLCTALERAPGIIPALSLLVVNLRTLEICLAKEILVDKLLACLAARARAGNVLEELEVVGFSEDEACVRALQEAVPGLVIRWRWTAKEGDYSEAVCGI</sequence>
<dbReference type="Proteomes" id="UP000814033">
    <property type="component" value="Unassembled WGS sequence"/>
</dbReference>
<protein>
    <submittedName>
        <fullName evidence="1">Uncharacterized protein</fullName>
    </submittedName>
</protein>
<organism evidence="1 2">
    <name type="scientific">Auriscalpium vulgare</name>
    <dbReference type="NCBI Taxonomy" id="40419"/>
    <lineage>
        <taxon>Eukaryota</taxon>
        <taxon>Fungi</taxon>
        <taxon>Dikarya</taxon>
        <taxon>Basidiomycota</taxon>
        <taxon>Agaricomycotina</taxon>
        <taxon>Agaricomycetes</taxon>
        <taxon>Russulales</taxon>
        <taxon>Auriscalpiaceae</taxon>
        <taxon>Auriscalpium</taxon>
    </lineage>
</organism>
<evidence type="ECO:0000313" key="1">
    <source>
        <dbReference type="EMBL" id="KAI0045609.1"/>
    </source>
</evidence>